<dbReference type="EMBL" id="JEMT01017519">
    <property type="protein sequence ID" value="EXX67838.1"/>
    <property type="molecule type" value="Genomic_DNA"/>
</dbReference>
<gene>
    <name evidence="1" type="ORF">RirG_110720</name>
</gene>
<reference evidence="1 2" key="1">
    <citation type="submission" date="2014-02" db="EMBL/GenBank/DDBJ databases">
        <title>Single nucleus genome sequencing reveals high similarity among nuclei of an endomycorrhizal fungus.</title>
        <authorList>
            <person name="Lin K."/>
            <person name="Geurts R."/>
            <person name="Zhang Z."/>
            <person name="Limpens E."/>
            <person name="Saunders D.G."/>
            <person name="Mu D."/>
            <person name="Pang E."/>
            <person name="Cao H."/>
            <person name="Cha H."/>
            <person name="Lin T."/>
            <person name="Zhou Q."/>
            <person name="Shang Y."/>
            <person name="Li Y."/>
            <person name="Ivanov S."/>
            <person name="Sharma T."/>
            <person name="Velzen R.V."/>
            <person name="Ruijter N.D."/>
            <person name="Aanen D.K."/>
            <person name="Win J."/>
            <person name="Kamoun S."/>
            <person name="Bisseling T."/>
            <person name="Huang S."/>
        </authorList>
    </citation>
    <scope>NUCLEOTIDE SEQUENCE [LARGE SCALE GENOMIC DNA]</scope>
    <source>
        <strain evidence="2">DAOM197198w</strain>
    </source>
</reference>
<evidence type="ECO:0000313" key="1">
    <source>
        <dbReference type="EMBL" id="EXX67838.1"/>
    </source>
</evidence>
<organism evidence="1 2">
    <name type="scientific">Rhizophagus irregularis (strain DAOM 197198w)</name>
    <name type="common">Glomus intraradices</name>
    <dbReference type="NCBI Taxonomy" id="1432141"/>
    <lineage>
        <taxon>Eukaryota</taxon>
        <taxon>Fungi</taxon>
        <taxon>Fungi incertae sedis</taxon>
        <taxon>Mucoromycota</taxon>
        <taxon>Glomeromycotina</taxon>
        <taxon>Glomeromycetes</taxon>
        <taxon>Glomerales</taxon>
        <taxon>Glomeraceae</taxon>
        <taxon>Rhizophagus</taxon>
    </lineage>
</organism>
<keyword evidence="2" id="KW-1185">Reference proteome</keyword>
<dbReference type="SUPFAM" id="SSF56112">
    <property type="entry name" value="Protein kinase-like (PK-like)"/>
    <property type="match status" value="1"/>
</dbReference>
<dbReference type="OrthoDB" id="10354186at2759"/>
<accession>A0A015MLZ0</accession>
<sequence length="784" mass="93988">MSNRTLSQIFKRKLCEKCGRSHMNNLHDWCILCQIHQEKDCSSGNEKIDYFIQNRQLNSNNEQGSIFEWVPYNQLIDIKKIKKYDFATIYSAKWKDGPLYWDKDSGKHLRKLDVGVILKCLHNLQNNIDQFLDVIKRRVHVTSDKFYIYGISQNPDTNDYFMIFNDEYLQSYCVTCGNSYDYHRLCNPCLIKDFKLNFINRSGNEKVDNFIQGRLSKSILDPVYIFEWIPYNQFNEIKEINKDECFAFYSAEWKDGPVYFDMNYKKHLRMSDAKVVLKYLHDSQNTIDQFLNEVKQYLNYIDNMSFDKEIEFDEIFEESLLYGISQNQDTKNYFMIFGNNYFDAHCIICYKYTGGLTKLCKQCQIIYLKKNFVTWTSKNEKIDNFIQEKQLEFLPFEWIPYNQFYEVKKVNENNLAIVYLAKWKEYLYWDGPDGKYSKNLNTSVTLKCFHNSQNNIDQLLNEAEKYPFHYYHCIFEFYGISQKPDTKDYLMVLDDKYFGTYCVICGEKYSGYKWCNLCQINHLKENFTNWSGNEKINEIIQETQLKINNPEDMIFEWIPFSQFSNIKQIIKSTIYSAIWENGPLHWNTQKDKKYIRQPSKKVVLKYLHNSQNVMDEFLNEIKQYTINFEERKIVSIYGISQDKNTNNYLVVLNDEYFRMYCEICGEKYPDDYTWCKSCHMRDLFKDWTSGNKVIDNLIQEMQLKIDSSHDILFEWIPYNQFDEINEIGKGGFATVYSAKWKSGPLRFNSYNIKKYVRQQPNMTVALKCLHDSQNITNKLVYFWI</sequence>
<protein>
    <recommendedName>
        <fullName evidence="3">Protein kinase domain-containing protein</fullName>
    </recommendedName>
</protein>
<proteinExistence type="predicted"/>
<dbReference type="Gene3D" id="3.30.200.20">
    <property type="entry name" value="Phosphorylase Kinase, domain 1"/>
    <property type="match status" value="1"/>
</dbReference>
<dbReference type="AlphaFoldDB" id="A0A015MLZ0"/>
<evidence type="ECO:0000313" key="2">
    <source>
        <dbReference type="Proteomes" id="UP000022910"/>
    </source>
</evidence>
<dbReference type="InterPro" id="IPR011009">
    <property type="entry name" value="Kinase-like_dom_sf"/>
</dbReference>
<dbReference type="HOGENOM" id="CLU_000288_7_8_1"/>
<name>A0A015MLZ0_RHIIW</name>
<comment type="caution">
    <text evidence="1">The sequence shown here is derived from an EMBL/GenBank/DDBJ whole genome shotgun (WGS) entry which is preliminary data.</text>
</comment>
<dbReference type="Proteomes" id="UP000022910">
    <property type="component" value="Unassembled WGS sequence"/>
</dbReference>
<evidence type="ECO:0008006" key="3">
    <source>
        <dbReference type="Google" id="ProtNLM"/>
    </source>
</evidence>